<evidence type="ECO:0000313" key="1">
    <source>
        <dbReference type="EMBL" id="KAK1146284.1"/>
    </source>
</evidence>
<keyword evidence="2" id="KW-1185">Reference proteome</keyword>
<comment type="caution">
    <text evidence="1">The sequence shown here is derived from an EMBL/GenBank/DDBJ whole genome shotgun (WGS) entry which is preliminary data.</text>
</comment>
<organism evidence="1 2">
    <name type="scientific">Aspergillus melleus</name>
    <dbReference type="NCBI Taxonomy" id="138277"/>
    <lineage>
        <taxon>Eukaryota</taxon>
        <taxon>Fungi</taxon>
        <taxon>Dikarya</taxon>
        <taxon>Ascomycota</taxon>
        <taxon>Pezizomycotina</taxon>
        <taxon>Eurotiomycetes</taxon>
        <taxon>Eurotiomycetidae</taxon>
        <taxon>Eurotiales</taxon>
        <taxon>Aspergillaceae</taxon>
        <taxon>Aspergillus</taxon>
        <taxon>Aspergillus subgen. Circumdati</taxon>
    </lineage>
</organism>
<name>A0ACC3B6X9_9EURO</name>
<protein>
    <submittedName>
        <fullName evidence="1">Uncharacterized protein</fullName>
    </submittedName>
</protein>
<reference evidence="1 2" key="1">
    <citation type="journal article" date="2023" name="ACS Omega">
        <title>Identification of the Neoaspergillic Acid Biosynthesis Gene Cluster by Establishing an In Vitro CRISPR-Ribonucleoprotein Genetic System in Aspergillus melleus.</title>
        <authorList>
            <person name="Yuan B."/>
            <person name="Grau M.F."/>
            <person name="Murata R.M."/>
            <person name="Torok T."/>
            <person name="Venkateswaran K."/>
            <person name="Stajich J.E."/>
            <person name="Wang C.C.C."/>
        </authorList>
    </citation>
    <scope>NUCLEOTIDE SEQUENCE [LARGE SCALE GENOMIC DNA]</scope>
    <source>
        <strain evidence="1 2">IMV 1140</strain>
    </source>
</reference>
<accession>A0ACC3B6X9</accession>
<sequence length="260" mass="30590">MAVTNRIRERKDRRLRLRVIRKNINKLGRGYLNGSDLKDAGVSRQIVSLEGKAALPRFFAPYNGKIDPPRDKEVLDYVNESFPRFDKLGIEHRAETAQRFLHKYIQHGELPQEEYWGNFGFPDLVEIRGKPTWQFMTAWDMPLHKQPHIKCMISTNIIAEDRLLYSEIVSILEVIRQRLRTPETRLHVDAPVFLYSFIDTSFRVLEGNFDGKKLIVRATKLYDLTDDDRKGYELSAHLTKWWYGDTTKRSTKRFTEKSTD</sequence>
<evidence type="ECO:0000313" key="2">
    <source>
        <dbReference type="Proteomes" id="UP001177260"/>
    </source>
</evidence>
<gene>
    <name evidence="1" type="ORF">N8T08_003071</name>
</gene>
<dbReference type="Proteomes" id="UP001177260">
    <property type="component" value="Unassembled WGS sequence"/>
</dbReference>
<proteinExistence type="predicted"/>
<dbReference type="EMBL" id="JAOPJF010000018">
    <property type="protein sequence ID" value="KAK1146284.1"/>
    <property type="molecule type" value="Genomic_DNA"/>
</dbReference>